<name>A0A1G9TPD9_9FIRM</name>
<keyword evidence="2" id="KW-1185">Reference proteome</keyword>
<protein>
    <submittedName>
        <fullName evidence="1">Uncharacterized protein</fullName>
    </submittedName>
</protein>
<organism evidence="1 2">
    <name type="scientific">Halarsenatibacter silvermanii</name>
    <dbReference type="NCBI Taxonomy" id="321763"/>
    <lineage>
        <taxon>Bacteria</taxon>
        <taxon>Bacillati</taxon>
        <taxon>Bacillota</taxon>
        <taxon>Clostridia</taxon>
        <taxon>Halanaerobiales</taxon>
        <taxon>Halarsenatibacteraceae</taxon>
        <taxon>Halarsenatibacter</taxon>
    </lineage>
</organism>
<dbReference type="Proteomes" id="UP000199476">
    <property type="component" value="Unassembled WGS sequence"/>
</dbReference>
<reference evidence="1 2" key="1">
    <citation type="submission" date="2016-10" db="EMBL/GenBank/DDBJ databases">
        <authorList>
            <person name="de Groot N.N."/>
        </authorList>
    </citation>
    <scope>NUCLEOTIDE SEQUENCE [LARGE SCALE GENOMIC DNA]</scope>
    <source>
        <strain evidence="1 2">SLAS-1</strain>
    </source>
</reference>
<evidence type="ECO:0000313" key="2">
    <source>
        <dbReference type="Proteomes" id="UP000199476"/>
    </source>
</evidence>
<gene>
    <name evidence="1" type="ORF">SAMN04488692_1434</name>
</gene>
<dbReference type="AlphaFoldDB" id="A0A1G9TPD9"/>
<accession>A0A1G9TPD9</accession>
<dbReference type="EMBL" id="FNGO01000043">
    <property type="protein sequence ID" value="SDM48975.1"/>
    <property type="molecule type" value="Genomic_DNA"/>
</dbReference>
<proteinExistence type="predicted"/>
<evidence type="ECO:0000313" key="1">
    <source>
        <dbReference type="EMBL" id="SDM48975.1"/>
    </source>
</evidence>
<sequence length="119" mass="14082">MIKKSILFSLVIIFLFTSTSLGFEQVTGSEWHEFSQEEKERYVEGFIDTYNFIYILMGADRFFGDVDIELVIKRAKRDGILFEEEEIEELVAEFDKELGEDETIKDLYIREVLDFEMPN</sequence>
<dbReference type="RefSeq" id="WP_089762361.1">
    <property type="nucleotide sequence ID" value="NZ_FNGO01000043.1"/>
</dbReference>